<comment type="subcellular location">
    <subcellularLocation>
        <location evidence="1">Cell membrane</location>
        <topology evidence="1">Multi-pass membrane protein</topology>
    </subcellularLocation>
</comment>
<evidence type="ECO:0000256" key="5">
    <source>
        <dbReference type="ARBA" id="ARBA00023136"/>
    </source>
</evidence>
<evidence type="ECO:0000313" key="7">
    <source>
        <dbReference type="EMBL" id="MFA9951019.1"/>
    </source>
</evidence>
<evidence type="ECO:0000256" key="2">
    <source>
        <dbReference type="ARBA" id="ARBA00022475"/>
    </source>
</evidence>
<evidence type="ECO:0000256" key="1">
    <source>
        <dbReference type="ARBA" id="ARBA00004651"/>
    </source>
</evidence>
<evidence type="ECO:0000256" key="4">
    <source>
        <dbReference type="ARBA" id="ARBA00022989"/>
    </source>
</evidence>
<sequence>MFRFILTQAAVVVITAIVMGVFFGWRSAVSAGIGGGICVLPNFLFALHLKFTAHRFATGGAAGFFIGEFVKVALTLGLLAVAIKKYADLHWPSLLVGMVLALQAGLLGFWKKS</sequence>
<feature type="transmembrane region" description="Helical" evidence="6">
    <location>
        <begin position="5"/>
        <end position="25"/>
    </location>
</feature>
<dbReference type="Pfam" id="PF03899">
    <property type="entry name" value="ATP-synt_I"/>
    <property type="match status" value="1"/>
</dbReference>
<dbReference type="EMBL" id="JBEUWX010000003">
    <property type="protein sequence ID" value="MFA9951019.1"/>
    <property type="molecule type" value="Genomic_DNA"/>
</dbReference>
<feature type="transmembrane region" description="Helical" evidence="6">
    <location>
        <begin position="61"/>
        <end position="83"/>
    </location>
</feature>
<proteinExistence type="predicted"/>
<dbReference type="Proteomes" id="UP001574673">
    <property type="component" value="Unassembled WGS sequence"/>
</dbReference>
<evidence type="ECO:0000256" key="6">
    <source>
        <dbReference type="SAM" id="Phobius"/>
    </source>
</evidence>
<reference evidence="8" key="1">
    <citation type="submission" date="2024-06" db="EMBL/GenBank/DDBJ databases">
        <title>Radixoralia hellwigii gen. nov., sp nov., isolated from a root canal in the human oral cavity.</title>
        <authorList>
            <person name="Bartsch S."/>
            <person name="Wittmer A."/>
            <person name="Schulz A.-K."/>
            <person name="Neumann-Schaal M."/>
            <person name="Wolf J."/>
            <person name="Gronow S."/>
            <person name="Tennert C."/>
            <person name="Haecker G."/>
            <person name="Cieplik F."/>
            <person name="Al-Ahmad A."/>
        </authorList>
    </citation>
    <scope>NUCLEOTIDE SEQUENCE [LARGE SCALE GENOMIC DNA]</scope>
    <source>
        <strain evidence="8">Wk13</strain>
    </source>
</reference>
<keyword evidence="3 6" id="KW-0812">Transmembrane</keyword>
<keyword evidence="5 6" id="KW-0472">Membrane</keyword>
<evidence type="ECO:0000256" key="3">
    <source>
        <dbReference type="ARBA" id="ARBA00022692"/>
    </source>
</evidence>
<feature type="transmembrane region" description="Helical" evidence="6">
    <location>
        <begin position="89"/>
        <end position="110"/>
    </location>
</feature>
<gene>
    <name evidence="7" type="ORF">ABCS64_11900</name>
</gene>
<dbReference type="InterPro" id="IPR005598">
    <property type="entry name" value="ATP_synth_I"/>
</dbReference>
<name>A0ABV4UHB5_9RHOO</name>
<organism evidence="7 8">
    <name type="scientific">Dentiradicibacter hellwigii</name>
    <dbReference type="NCBI Taxonomy" id="3149053"/>
    <lineage>
        <taxon>Bacteria</taxon>
        <taxon>Pseudomonadati</taxon>
        <taxon>Pseudomonadota</taxon>
        <taxon>Betaproteobacteria</taxon>
        <taxon>Rhodocyclales</taxon>
        <taxon>Rhodocyclaceae</taxon>
        <taxon>Dentiradicibacter</taxon>
    </lineage>
</organism>
<dbReference type="RefSeq" id="WP_418892104.1">
    <property type="nucleotide sequence ID" value="NZ_JBEUWX010000003.1"/>
</dbReference>
<comment type="caution">
    <text evidence="7">The sequence shown here is derived from an EMBL/GenBank/DDBJ whole genome shotgun (WGS) entry which is preliminary data.</text>
</comment>
<accession>A0ABV4UHB5</accession>
<evidence type="ECO:0000313" key="8">
    <source>
        <dbReference type="Proteomes" id="UP001574673"/>
    </source>
</evidence>
<keyword evidence="8" id="KW-1185">Reference proteome</keyword>
<feature type="transmembrane region" description="Helical" evidence="6">
    <location>
        <begin position="31"/>
        <end position="49"/>
    </location>
</feature>
<keyword evidence="4 6" id="KW-1133">Transmembrane helix</keyword>
<protein>
    <submittedName>
        <fullName evidence="7">ATP synthase subunit I</fullName>
    </submittedName>
</protein>
<keyword evidence="2" id="KW-1003">Cell membrane</keyword>